<dbReference type="EMBL" id="MU003529">
    <property type="protein sequence ID" value="KAF2465418.1"/>
    <property type="molecule type" value="Genomic_DNA"/>
</dbReference>
<accession>A0ACB6QEK8</accession>
<proteinExistence type="predicted"/>
<reference evidence="1" key="1">
    <citation type="journal article" date="2020" name="Stud. Mycol.">
        <title>101 Dothideomycetes genomes: a test case for predicting lifestyles and emergence of pathogens.</title>
        <authorList>
            <person name="Haridas S."/>
            <person name="Albert R."/>
            <person name="Binder M."/>
            <person name="Bloem J."/>
            <person name="Labutti K."/>
            <person name="Salamov A."/>
            <person name="Andreopoulos B."/>
            <person name="Baker S."/>
            <person name="Barry K."/>
            <person name="Bills G."/>
            <person name="Bluhm B."/>
            <person name="Cannon C."/>
            <person name="Castanera R."/>
            <person name="Culley D."/>
            <person name="Daum C."/>
            <person name="Ezra D."/>
            <person name="Gonzalez J."/>
            <person name="Henrissat B."/>
            <person name="Kuo A."/>
            <person name="Liang C."/>
            <person name="Lipzen A."/>
            <person name="Lutzoni F."/>
            <person name="Magnuson J."/>
            <person name="Mondo S."/>
            <person name="Nolan M."/>
            <person name="Ohm R."/>
            <person name="Pangilinan J."/>
            <person name="Park H.-J."/>
            <person name="Ramirez L."/>
            <person name="Alfaro M."/>
            <person name="Sun H."/>
            <person name="Tritt A."/>
            <person name="Yoshinaga Y."/>
            <person name="Zwiers L.-H."/>
            <person name="Turgeon B."/>
            <person name="Goodwin S."/>
            <person name="Spatafora J."/>
            <person name="Crous P."/>
            <person name="Grigoriev I."/>
        </authorList>
    </citation>
    <scope>NUCLEOTIDE SEQUENCE</scope>
    <source>
        <strain evidence="1">ATCC 200398</strain>
    </source>
</reference>
<name>A0ACB6QEK8_9PLEO</name>
<dbReference type="Proteomes" id="UP000799755">
    <property type="component" value="Unassembled WGS sequence"/>
</dbReference>
<evidence type="ECO:0000313" key="1">
    <source>
        <dbReference type="EMBL" id="KAF2465418.1"/>
    </source>
</evidence>
<protein>
    <submittedName>
        <fullName evidence="1">Uncharacterized protein</fullName>
    </submittedName>
</protein>
<evidence type="ECO:0000313" key="2">
    <source>
        <dbReference type="Proteomes" id="UP000799755"/>
    </source>
</evidence>
<gene>
    <name evidence="1" type="ORF">BDR25DRAFT_345993</name>
</gene>
<organism evidence="1 2">
    <name type="scientific">Lindgomyces ingoldianus</name>
    <dbReference type="NCBI Taxonomy" id="673940"/>
    <lineage>
        <taxon>Eukaryota</taxon>
        <taxon>Fungi</taxon>
        <taxon>Dikarya</taxon>
        <taxon>Ascomycota</taxon>
        <taxon>Pezizomycotina</taxon>
        <taxon>Dothideomycetes</taxon>
        <taxon>Pleosporomycetidae</taxon>
        <taxon>Pleosporales</taxon>
        <taxon>Lindgomycetaceae</taxon>
        <taxon>Lindgomyces</taxon>
    </lineage>
</organism>
<keyword evidence="2" id="KW-1185">Reference proteome</keyword>
<sequence>MSTPNSRRSGRGTTQTPPASNPPQSATHPNSAPFMEAKSEYLRSALEARRAKDAPVPPPTDHQPPPRPASAASTVDPWLSNVEFEEEIPKVPPIRRTRRPSEGVGPRIPTYRDMQADMEKRENILLDMNLKLELLRKQNNELKDKLEAADKRIYELEALEEENRELREDCNHLELKLQDMDELEEENAQLQEQNTETLKIQEETVAEMEKLNTAMDEAADMIFRLDTENSQLKKENSDLKLLVARNRSSSEEPVYYSADGEGSPPQGYPTRVYSIDEARPSTSNFDSDYYSQPASPQVKPTKEAKQFSEHAKKFQELNQNGQYAIQELRKRASEVSITSRRRSASPVPEVPQIPENFAKISESKRESKLVKRTPGRHRSQGNEPAPVRAVQENPSRPGTSTPRTPTSAKGGLRELFHSGHSLSGSRPTSSYKSPTAFKASRTPDAQPSSLFAPPRHSSRFAPTSSSAEQLRIETDSSEWAEIPPPPSVISEDLTTEIDPREEWWKRDKRLEHPGARSLFAPSPLVGSRAMPASLGTDFLFNATEGEDEFIKRTQNHLSRKR</sequence>
<comment type="caution">
    <text evidence="1">The sequence shown here is derived from an EMBL/GenBank/DDBJ whole genome shotgun (WGS) entry which is preliminary data.</text>
</comment>